<dbReference type="InterPro" id="IPR018247">
    <property type="entry name" value="EF_Hand_1_Ca_BS"/>
</dbReference>
<dbReference type="InterPro" id="IPR002048">
    <property type="entry name" value="EF_hand_dom"/>
</dbReference>
<reference evidence="3 4" key="1">
    <citation type="submission" date="2019-09" db="EMBL/GenBank/DDBJ databases">
        <authorList>
            <person name="Depoorter E."/>
        </authorList>
    </citation>
    <scope>NUCLEOTIDE SEQUENCE [LARGE SCALE GENOMIC DNA]</scope>
    <source>
        <strain evidence="3">R-15945</strain>
    </source>
</reference>
<protein>
    <submittedName>
        <fullName evidence="3">Calcium-binding protein</fullName>
    </submittedName>
</protein>
<organism evidence="3 4">
    <name type="scientific">Burkholderia lata (strain ATCC 17760 / DSM 23089 / LMG 22485 / NCIMB 9086 / R18194 / 383)</name>
    <dbReference type="NCBI Taxonomy" id="482957"/>
    <lineage>
        <taxon>Bacteria</taxon>
        <taxon>Pseudomonadati</taxon>
        <taxon>Pseudomonadota</taxon>
        <taxon>Betaproteobacteria</taxon>
        <taxon>Burkholderiales</taxon>
        <taxon>Burkholderiaceae</taxon>
        <taxon>Burkholderia</taxon>
        <taxon>Burkholderia cepacia complex</taxon>
    </lineage>
</organism>
<dbReference type="PROSITE" id="PS00018">
    <property type="entry name" value="EF_HAND_1"/>
    <property type="match status" value="1"/>
</dbReference>
<evidence type="ECO:0000259" key="2">
    <source>
        <dbReference type="PROSITE" id="PS50222"/>
    </source>
</evidence>
<dbReference type="GO" id="GO:0005509">
    <property type="term" value="F:calcium ion binding"/>
    <property type="evidence" value="ECO:0007669"/>
    <property type="project" value="InterPro"/>
</dbReference>
<proteinExistence type="predicted"/>
<evidence type="ECO:0000313" key="3">
    <source>
        <dbReference type="EMBL" id="VWB61134.1"/>
    </source>
</evidence>
<name>A0A6P2L2A6_BURL3</name>
<sequence length="1032" mass="113420">MSNKTAPKKKHHPTTAPQSAPKPAEPADTPLSWAYPFTPIGKADATDPMTYFKALAKCENGFYPLGVSGMWHGGVHFADGSAEMLKQDSGVRAIADGKIVAYRLNTKYEETTYPNNLGLAHYSTGFVLVRHELKLPPKPAPKEPAKPAPASAPASAPAPASTNAAPPAAAPADNAPSNTKPANDKPLVFFSLYMHTMDWATYQKAIEQAKANPKPDPALPTPMSYWEGDRYYRVGDKAKDQQSVPKAPVQSPATRTDGADNLPINNTSPNEPIPTDSDQDVALPAPQTGLRIRELPNGKCKILGILPTGAEVIAGDGDPAHTDWIKIKAIKSGTILPAEVGKPVSPQAPWGYVFKGELDAVVDPKPLDTVVILKEPQRVKAGEVVAHVGQYQWPMKASPIPPKPNYPMLHLEVFAGADFKDFMDRSRARAKELNDKNKPLLEIEPGAKLVTEILAPDQKLTQAGLKLVPLADAKGSRWVKVQPKSVTNVPAKGKQKATQNLANVGNPIWVESSLANTISTANVSGWQNFPLDVSKASGPGADFRDVLRRAELDKLGEGNVAIDDKGHHWWNITIGSKDGSELKGWVCDTGHLNVQFRSPWEWPGFELVDNGSVGPADMFKRHIHTTEQYLADEDGTEFMGEAAKVNAGELITKIEKAIDTNHDGKVSAQELKHALETRWMAEAVSHLVVRNETEWGGGLGKWEDLSPLMKTQKEMWKTELDRLAKLQWWEEIKGVDGFPTDLSPWHFHPIGLIGNFLVSGGCDCAGSRLELSSMRKIATTCGDAKINEYLDSINQAFVDYKINTCMQRAYFISQILTESGEFKYTRELSKNNAPLEYDPWRGRGLIQLTHKENYQAYQDYSGEDVTSGMPAIEKVEKAPHSVLSAAWFFAIHVNLLKPSEEDDLIWVSRIINGGFNGYDHRLSYLNLAIKALGLEACTKLNRAGIYKFEESRAYNEKRASFGWGHWHDPGSAVSGTSKDKDEAIKGFRRYLDLDDAAGKPVDKHGKPKDQNWYHIAVVRPHAEARLSALMAS</sequence>
<evidence type="ECO:0000256" key="1">
    <source>
        <dbReference type="SAM" id="MobiDB-lite"/>
    </source>
</evidence>
<dbReference type="SUPFAM" id="SSF53955">
    <property type="entry name" value="Lysozyme-like"/>
    <property type="match status" value="1"/>
</dbReference>
<dbReference type="PROSITE" id="PS50222">
    <property type="entry name" value="EF_HAND_2"/>
    <property type="match status" value="1"/>
</dbReference>
<feature type="compositionally biased region" description="Basic residues" evidence="1">
    <location>
        <begin position="1"/>
        <end position="13"/>
    </location>
</feature>
<dbReference type="Proteomes" id="UP000494174">
    <property type="component" value="Unassembled WGS sequence"/>
</dbReference>
<accession>A0A6P2L2A6</accession>
<dbReference type="EMBL" id="CABVPU010000008">
    <property type="protein sequence ID" value="VWB61134.1"/>
    <property type="molecule type" value="Genomic_DNA"/>
</dbReference>
<gene>
    <name evidence="3" type="ORF">BLA15945_02876</name>
</gene>
<dbReference type="InterPro" id="IPR023346">
    <property type="entry name" value="Lysozyme-like_dom_sf"/>
</dbReference>
<feature type="region of interest" description="Disordered" evidence="1">
    <location>
        <begin position="1"/>
        <end position="30"/>
    </location>
</feature>
<feature type="compositionally biased region" description="Low complexity" evidence="1">
    <location>
        <begin position="148"/>
        <end position="178"/>
    </location>
</feature>
<feature type="region of interest" description="Disordered" evidence="1">
    <location>
        <begin position="236"/>
        <end position="283"/>
    </location>
</feature>
<evidence type="ECO:0000313" key="4">
    <source>
        <dbReference type="Proteomes" id="UP000494174"/>
    </source>
</evidence>
<dbReference type="AlphaFoldDB" id="A0A6P2L2A6"/>
<dbReference type="Gene3D" id="1.10.530.10">
    <property type="match status" value="1"/>
</dbReference>
<feature type="region of interest" description="Disordered" evidence="1">
    <location>
        <begin position="135"/>
        <end position="182"/>
    </location>
</feature>
<dbReference type="RefSeq" id="WP_254613821.1">
    <property type="nucleotide sequence ID" value="NZ_CABVPU010000008.1"/>
</dbReference>
<feature type="compositionally biased region" description="Basic and acidic residues" evidence="1">
    <location>
        <begin position="135"/>
        <end position="145"/>
    </location>
</feature>
<feature type="domain" description="EF-hand" evidence="2">
    <location>
        <begin position="646"/>
        <end position="681"/>
    </location>
</feature>